<accession>A0A6A4GPW6</accession>
<dbReference type="PANTHER" id="PTHR19848:SF8">
    <property type="entry name" value="F-BOX AND WD REPEAT DOMAIN CONTAINING 7"/>
    <property type="match status" value="1"/>
</dbReference>
<dbReference type="SUPFAM" id="SSF50978">
    <property type="entry name" value="WD40 repeat-like"/>
    <property type="match status" value="1"/>
</dbReference>
<evidence type="ECO:0000313" key="4">
    <source>
        <dbReference type="EMBL" id="KAE9387829.1"/>
    </source>
</evidence>
<dbReference type="InterPro" id="IPR019775">
    <property type="entry name" value="WD40_repeat_CS"/>
</dbReference>
<dbReference type="InterPro" id="IPR036322">
    <property type="entry name" value="WD40_repeat_dom_sf"/>
</dbReference>
<dbReference type="InterPro" id="IPR001680">
    <property type="entry name" value="WD40_rpt"/>
</dbReference>
<keyword evidence="2" id="KW-0677">Repeat</keyword>
<dbReference type="InterPro" id="IPR015943">
    <property type="entry name" value="WD40/YVTN_repeat-like_dom_sf"/>
</dbReference>
<dbReference type="EMBL" id="ML769778">
    <property type="protein sequence ID" value="KAE9387829.1"/>
    <property type="molecule type" value="Genomic_DNA"/>
</dbReference>
<dbReference type="PROSITE" id="PS50294">
    <property type="entry name" value="WD_REPEATS_REGION"/>
    <property type="match status" value="2"/>
</dbReference>
<dbReference type="PROSITE" id="PS00678">
    <property type="entry name" value="WD_REPEATS_1"/>
    <property type="match status" value="1"/>
</dbReference>
<dbReference type="OrthoDB" id="6262491at2759"/>
<gene>
    <name evidence="4" type="ORF">BT96DRAFT_1025701</name>
</gene>
<dbReference type="Proteomes" id="UP000799118">
    <property type="component" value="Unassembled WGS sequence"/>
</dbReference>
<keyword evidence="5" id="KW-1185">Reference proteome</keyword>
<dbReference type="Pfam" id="PF00400">
    <property type="entry name" value="WD40"/>
    <property type="match status" value="2"/>
</dbReference>
<evidence type="ECO:0000256" key="3">
    <source>
        <dbReference type="PROSITE-ProRule" id="PRU00221"/>
    </source>
</evidence>
<feature type="repeat" description="WD" evidence="3">
    <location>
        <begin position="80"/>
        <end position="121"/>
    </location>
</feature>
<reference evidence="4" key="1">
    <citation type="journal article" date="2019" name="Environ. Microbiol.">
        <title>Fungal ecological strategies reflected in gene transcription - a case study of two litter decomposers.</title>
        <authorList>
            <person name="Barbi F."/>
            <person name="Kohler A."/>
            <person name="Barry K."/>
            <person name="Baskaran P."/>
            <person name="Daum C."/>
            <person name="Fauchery L."/>
            <person name="Ihrmark K."/>
            <person name="Kuo A."/>
            <person name="LaButti K."/>
            <person name="Lipzen A."/>
            <person name="Morin E."/>
            <person name="Grigoriev I.V."/>
            <person name="Henrissat B."/>
            <person name="Lindahl B."/>
            <person name="Martin F."/>
        </authorList>
    </citation>
    <scope>NUCLEOTIDE SEQUENCE</scope>
    <source>
        <strain evidence="4">JB14</strain>
    </source>
</reference>
<organism evidence="4 5">
    <name type="scientific">Gymnopus androsaceus JB14</name>
    <dbReference type="NCBI Taxonomy" id="1447944"/>
    <lineage>
        <taxon>Eukaryota</taxon>
        <taxon>Fungi</taxon>
        <taxon>Dikarya</taxon>
        <taxon>Basidiomycota</taxon>
        <taxon>Agaricomycotina</taxon>
        <taxon>Agaricomycetes</taxon>
        <taxon>Agaricomycetidae</taxon>
        <taxon>Agaricales</taxon>
        <taxon>Marasmiineae</taxon>
        <taxon>Omphalotaceae</taxon>
        <taxon>Gymnopus</taxon>
    </lineage>
</organism>
<sequence>MTIKDHQGKLIGVIPKTNRLYQIPSWEHAYPTKINRLASLYEAHCFLGQLNYAYIKHMFQNNHIMRIWDTNTGAQIGDPLHGHDDTVFSVAFASDGTRIVSGSSDKTVRIWDANTGAQIGDPLHGRDDTVFSMACSPNGTRIPSGSEDSIVRIWDTTTGVQLQGHDHLVRHAPNNTIYGSMVNSLPTFRTTQAVPINMVPQNHCNPQSSQAHHNWSLSQNGWIKLPNSPPNVILIPL</sequence>
<dbReference type="PROSITE" id="PS50082">
    <property type="entry name" value="WD_REPEATS_2"/>
    <property type="match status" value="2"/>
</dbReference>
<dbReference type="AlphaFoldDB" id="A0A6A4GPW6"/>
<protein>
    <submittedName>
        <fullName evidence="4">WD40 repeat-like protein</fullName>
    </submittedName>
</protein>
<evidence type="ECO:0000256" key="1">
    <source>
        <dbReference type="ARBA" id="ARBA00022574"/>
    </source>
</evidence>
<evidence type="ECO:0000256" key="2">
    <source>
        <dbReference type="ARBA" id="ARBA00022737"/>
    </source>
</evidence>
<dbReference type="PANTHER" id="PTHR19848">
    <property type="entry name" value="WD40 REPEAT PROTEIN"/>
    <property type="match status" value="1"/>
</dbReference>
<proteinExistence type="predicted"/>
<evidence type="ECO:0000313" key="5">
    <source>
        <dbReference type="Proteomes" id="UP000799118"/>
    </source>
</evidence>
<dbReference type="SMART" id="SM00320">
    <property type="entry name" value="WD40"/>
    <property type="match status" value="2"/>
</dbReference>
<keyword evidence="1 3" id="KW-0853">WD repeat</keyword>
<feature type="repeat" description="WD" evidence="3">
    <location>
        <begin position="123"/>
        <end position="164"/>
    </location>
</feature>
<name>A0A6A4GPW6_9AGAR</name>
<dbReference type="Gene3D" id="2.130.10.10">
    <property type="entry name" value="YVTN repeat-like/Quinoprotein amine dehydrogenase"/>
    <property type="match status" value="1"/>
</dbReference>